<dbReference type="EMBL" id="CACRXK020000859">
    <property type="protein sequence ID" value="CAB3985339.1"/>
    <property type="molecule type" value="Genomic_DNA"/>
</dbReference>
<protein>
    <submittedName>
        <fullName evidence="3">Ankyrin repeat domain-containing 12</fullName>
    </submittedName>
</protein>
<organism evidence="3 4">
    <name type="scientific">Paramuricea clavata</name>
    <name type="common">Red gorgonian</name>
    <name type="synonym">Violescent sea-whip</name>
    <dbReference type="NCBI Taxonomy" id="317549"/>
    <lineage>
        <taxon>Eukaryota</taxon>
        <taxon>Metazoa</taxon>
        <taxon>Cnidaria</taxon>
        <taxon>Anthozoa</taxon>
        <taxon>Octocorallia</taxon>
        <taxon>Malacalcyonacea</taxon>
        <taxon>Plexauridae</taxon>
        <taxon>Paramuricea</taxon>
    </lineage>
</organism>
<feature type="compositionally biased region" description="Acidic residues" evidence="1">
    <location>
        <begin position="668"/>
        <end position="689"/>
    </location>
</feature>
<feature type="region of interest" description="Disordered" evidence="1">
    <location>
        <begin position="665"/>
        <end position="690"/>
    </location>
</feature>
<name>A0A7D9HJH4_PARCT</name>
<feature type="region of interest" description="Disordered" evidence="1">
    <location>
        <begin position="54"/>
        <end position="77"/>
    </location>
</feature>
<dbReference type="PROSITE" id="PS50088">
    <property type="entry name" value="ANK_REPEAT"/>
    <property type="match status" value="1"/>
</dbReference>
<proteinExistence type="predicted"/>
<accession>A0A7D9HJH4</accession>
<dbReference type="InterPro" id="IPR002110">
    <property type="entry name" value="Ankyrin_rpt"/>
</dbReference>
<feature type="domain" description="DUF6589" evidence="2">
    <location>
        <begin position="1067"/>
        <end position="1164"/>
    </location>
</feature>
<dbReference type="AlphaFoldDB" id="A0A7D9HJH4"/>
<dbReference type="InterPro" id="IPR046496">
    <property type="entry name" value="DUF6589"/>
</dbReference>
<dbReference type="Proteomes" id="UP001152795">
    <property type="component" value="Unassembled WGS sequence"/>
</dbReference>
<dbReference type="SMART" id="SM00248">
    <property type="entry name" value="ANK"/>
    <property type="match status" value="2"/>
</dbReference>
<gene>
    <name evidence="3" type="ORF">PACLA_8A068786</name>
</gene>
<evidence type="ECO:0000313" key="3">
    <source>
        <dbReference type="EMBL" id="CAB3985339.1"/>
    </source>
</evidence>
<evidence type="ECO:0000259" key="2">
    <source>
        <dbReference type="Pfam" id="PF20231"/>
    </source>
</evidence>
<reference evidence="3" key="1">
    <citation type="submission" date="2020-04" db="EMBL/GenBank/DDBJ databases">
        <authorList>
            <person name="Alioto T."/>
            <person name="Alioto T."/>
            <person name="Gomez Garrido J."/>
        </authorList>
    </citation>
    <scope>NUCLEOTIDE SEQUENCE</scope>
    <source>
        <strain evidence="3">A484AB</strain>
    </source>
</reference>
<dbReference type="Pfam" id="PF12796">
    <property type="entry name" value="Ank_2"/>
    <property type="match status" value="1"/>
</dbReference>
<dbReference type="Gene3D" id="1.25.40.20">
    <property type="entry name" value="Ankyrin repeat-containing domain"/>
    <property type="match status" value="1"/>
</dbReference>
<dbReference type="Pfam" id="PF20231">
    <property type="entry name" value="DUF6589"/>
    <property type="match status" value="1"/>
</dbReference>
<evidence type="ECO:0000256" key="1">
    <source>
        <dbReference type="SAM" id="MobiDB-lite"/>
    </source>
</evidence>
<dbReference type="OrthoDB" id="5987369at2759"/>
<evidence type="ECO:0000313" key="4">
    <source>
        <dbReference type="Proteomes" id="UP001152795"/>
    </source>
</evidence>
<comment type="caution">
    <text evidence="3">The sequence shown here is derived from an EMBL/GenBank/DDBJ whole genome shotgun (WGS) entry which is preliminary data.</text>
</comment>
<dbReference type="PROSITE" id="PS50297">
    <property type="entry name" value="ANK_REP_REGION"/>
    <property type="match status" value="1"/>
</dbReference>
<dbReference type="SUPFAM" id="SSF48403">
    <property type="entry name" value="Ankyrin repeat"/>
    <property type="match status" value="1"/>
</dbReference>
<dbReference type="InterPro" id="IPR036770">
    <property type="entry name" value="Ankyrin_rpt-contain_sf"/>
</dbReference>
<sequence>MASIDEDDLTDLDDLEKSFDELKLLECEETLTSTPVKRRPCKRNILEDINNTHSESSELLTKKHALTPESKASGLPARKRTMTGCSLNAREIRSRHEVIYSRLCEGFEEKMGSVTNQTALLEYLNVDENDKSLLTRAVKAVFPAADLRRIRKKNYPEMYLLFIIERYQYHNVGAKTNFWKPEYFDNDEDEINSIKMKINASKEVMEQIWVQLSDKLQESPDMITLAEQYARESFEHDKYVHGLVNLYEEEIQRINRQKDDILSSEQKKLLNEEVRHLRSLNEFKDLRKSGIGVRHDLITPDLFNAFCTQVKEKCPLIDSILETICTTANSENNVRKTNELKFKCASHALASLLHIRSSKDSTDFSLLFGLLCISYGAGKQFVNMLNAIGLSLHWDTIMKFLDQRLNNFTSIIKEKFPADVPVILLMDNINIYRGKHRHHRLYKVLGPTMWNFTGRGALVPNLTGIEHLFHKEETCILPQKPILELKANDVIIDNHPEHVKLWNDFRDQYFLQLLQTGLNCIPQPDKDFATMTEEEFMEWLKKQTVEGVQVKENFVIQVADVLKPSVDSSFKSSDVVILPLSVEDNSTINGTASILEEFGKEFGIDCNHQTSFLPFDENKNVFDLKASRNRYEFITHLEEHKKTMLEYKSQLDSTEKDFEHNSCVFQSAEDDKETNEESDDNDDDADEESALSQLKKKKFQKIDGAFKKVYDGVVKKMWKAAHISDPHAFEKFLKEMEYKRHEWDTNSIADHFGRTILHAAVEDNNVTLVKTLITVGVDINCLEGCGASPLTLAVINKNEGIAKVLHDNFALSSGALFTCMPSPLEIAKVMELDTMVKLFETDQDYIEDKILLQSFEQCKPVDSSDKIEIPDGESQVFKFNRSECRSCPTIIVGDNGTNKICRSVKNRASYAFNWCSEFPGDMHTKGYLCEACYKAMADGGFHHVIHTVMKRPKLTREAFGKRKFQDQNLSRIKEAVRDGGVAFGLAAVQEFKKSVYFPTKSQLMESLRRTGSHNEALLTGFKKWLQDGSADDASFKYNTDLISLYAPLLELYCNVTKCCDGLGREVVWFLLLPIFCQLRKRNYWTESLVHIVNFTTKWPLAVRMMMRQNCSVSIKGNRNANIALDEFVETYIVQPLKKYVSGHTTVKMCRRLMANVQIFGQVRNAYTDHSVFDVHVTTKHKEQDPLPDQLKGMQFCLKEKFFSPQKGNKFINKYVDGKKDGHVKNSLVDVFTKGVKKVQDNFDHKMFELFPEWRLGKRSEGENE</sequence>
<keyword evidence="4" id="KW-1185">Reference proteome</keyword>